<accession>A0AAN6VZ69</accession>
<dbReference type="PRINTS" id="PR00465">
    <property type="entry name" value="EP450IV"/>
</dbReference>
<comment type="caution">
    <text evidence="8">The sequence shown here is derived from an EMBL/GenBank/DDBJ whole genome shotgun (WGS) entry which is preliminary data.</text>
</comment>
<dbReference type="Proteomes" id="UP001302321">
    <property type="component" value="Unassembled WGS sequence"/>
</dbReference>
<comment type="cofactor">
    <cofactor evidence="1 6">
        <name>heme</name>
        <dbReference type="ChEBI" id="CHEBI:30413"/>
    </cofactor>
</comment>
<dbReference type="GO" id="GO:0016705">
    <property type="term" value="F:oxidoreductase activity, acting on paired donors, with incorporation or reduction of molecular oxygen"/>
    <property type="evidence" value="ECO:0007669"/>
    <property type="project" value="InterPro"/>
</dbReference>
<keyword evidence="4 6" id="KW-0408">Iron</keyword>
<organism evidence="8 9">
    <name type="scientific">Triangularia setosa</name>
    <dbReference type="NCBI Taxonomy" id="2587417"/>
    <lineage>
        <taxon>Eukaryota</taxon>
        <taxon>Fungi</taxon>
        <taxon>Dikarya</taxon>
        <taxon>Ascomycota</taxon>
        <taxon>Pezizomycotina</taxon>
        <taxon>Sordariomycetes</taxon>
        <taxon>Sordariomycetidae</taxon>
        <taxon>Sordariales</taxon>
        <taxon>Podosporaceae</taxon>
        <taxon>Triangularia</taxon>
    </lineage>
</organism>
<keyword evidence="7" id="KW-1133">Transmembrane helix</keyword>
<dbReference type="Pfam" id="PF00067">
    <property type="entry name" value="p450"/>
    <property type="match status" value="1"/>
</dbReference>
<reference evidence="8" key="1">
    <citation type="journal article" date="2023" name="Mol. Phylogenet. Evol.">
        <title>Genome-scale phylogeny and comparative genomics of the fungal order Sordariales.</title>
        <authorList>
            <person name="Hensen N."/>
            <person name="Bonometti L."/>
            <person name="Westerberg I."/>
            <person name="Brannstrom I.O."/>
            <person name="Guillou S."/>
            <person name="Cros-Aarteil S."/>
            <person name="Calhoun S."/>
            <person name="Haridas S."/>
            <person name="Kuo A."/>
            <person name="Mondo S."/>
            <person name="Pangilinan J."/>
            <person name="Riley R."/>
            <person name="LaButti K."/>
            <person name="Andreopoulos B."/>
            <person name="Lipzen A."/>
            <person name="Chen C."/>
            <person name="Yan M."/>
            <person name="Daum C."/>
            <person name="Ng V."/>
            <person name="Clum A."/>
            <person name="Steindorff A."/>
            <person name="Ohm R.A."/>
            <person name="Martin F."/>
            <person name="Silar P."/>
            <person name="Natvig D.O."/>
            <person name="Lalanne C."/>
            <person name="Gautier V."/>
            <person name="Ament-Velasquez S.L."/>
            <person name="Kruys A."/>
            <person name="Hutchinson M.I."/>
            <person name="Powell A.J."/>
            <person name="Barry K."/>
            <person name="Miller A.N."/>
            <person name="Grigoriev I.V."/>
            <person name="Debuchy R."/>
            <person name="Gladieux P."/>
            <person name="Hiltunen Thoren M."/>
            <person name="Johannesson H."/>
        </authorList>
    </citation>
    <scope>NUCLEOTIDE SEQUENCE</scope>
    <source>
        <strain evidence="8">CBS 892.96</strain>
    </source>
</reference>
<keyword evidence="7" id="KW-0472">Membrane</keyword>
<evidence type="ECO:0000313" key="9">
    <source>
        <dbReference type="Proteomes" id="UP001302321"/>
    </source>
</evidence>
<keyword evidence="7" id="KW-0812">Transmembrane</keyword>
<dbReference type="AlphaFoldDB" id="A0AAN6VZ69"/>
<keyword evidence="6" id="KW-0349">Heme</keyword>
<proteinExistence type="inferred from homology"/>
<keyword evidence="3 6" id="KW-0479">Metal-binding</keyword>
<dbReference type="PANTHER" id="PTHR47582:SF1">
    <property type="entry name" value="P450, PUTATIVE (EUROFUNG)-RELATED"/>
    <property type="match status" value="1"/>
</dbReference>
<dbReference type="InterPro" id="IPR002403">
    <property type="entry name" value="Cyt_P450_E_grp-IV"/>
</dbReference>
<comment type="similarity">
    <text evidence="2">Belongs to the cytochrome P450 family.</text>
</comment>
<dbReference type="GO" id="GO:0004497">
    <property type="term" value="F:monooxygenase activity"/>
    <property type="evidence" value="ECO:0007669"/>
    <property type="project" value="UniProtKB-KW"/>
</dbReference>
<dbReference type="GO" id="GO:0005506">
    <property type="term" value="F:iron ion binding"/>
    <property type="evidence" value="ECO:0007669"/>
    <property type="project" value="InterPro"/>
</dbReference>
<evidence type="ECO:0000256" key="6">
    <source>
        <dbReference type="PIRSR" id="PIRSR602403-1"/>
    </source>
</evidence>
<dbReference type="EMBL" id="MU866431">
    <property type="protein sequence ID" value="KAK4172380.1"/>
    <property type="molecule type" value="Genomic_DNA"/>
</dbReference>
<reference evidence="8" key="2">
    <citation type="submission" date="2023-05" db="EMBL/GenBank/DDBJ databases">
        <authorList>
            <consortium name="Lawrence Berkeley National Laboratory"/>
            <person name="Steindorff A."/>
            <person name="Hensen N."/>
            <person name="Bonometti L."/>
            <person name="Westerberg I."/>
            <person name="Brannstrom I.O."/>
            <person name="Guillou S."/>
            <person name="Cros-Aarteil S."/>
            <person name="Calhoun S."/>
            <person name="Haridas S."/>
            <person name="Kuo A."/>
            <person name="Mondo S."/>
            <person name="Pangilinan J."/>
            <person name="Riley R."/>
            <person name="Labutti K."/>
            <person name="Andreopoulos B."/>
            <person name="Lipzen A."/>
            <person name="Chen C."/>
            <person name="Yanf M."/>
            <person name="Daum C."/>
            <person name="Ng V."/>
            <person name="Clum A."/>
            <person name="Ohm R."/>
            <person name="Martin F."/>
            <person name="Silar P."/>
            <person name="Natvig D."/>
            <person name="Lalanne C."/>
            <person name="Gautier V."/>
            <person name="Ament-Velasquez S.L."/>
            <person name="Kruys A."/>
            <person name="Hutchinson M.I."/>
            <person name="Powell A.J."/>
            <person name="Barry K."/>
            <person name="Miller A.N."/>
            <person name="Grigoriev I.V."/>
            <person name="Debuchy R."/>
            <person name="Gladieux P."/>
            <person name="Thoren M.H."/>
            <person name="Johannesson H."/>
        </authorList>
    </citation>
    <scope>NUCLEOTIDE SEQUENCE</scope>
    <source>
        <strain evidence="8">CBS 892.96</strain>
    </source>
</reference>
<evidence type="ECO:0000256" key="1">
    <source>
        <dbReference type="ARBA" id="ARBA00001971"/>
    </source>
</evidence>
<gene>
    <name evidence="8" type="ORF">QBC36DRAFT_390461</name>
</gene>
<dbReference type="InterPro" id="IPR036396">
    <property type="entry name" value="Cyt_P450_sf"/>
</dbReference>
<evidence type="ECO:0000256" key="7">
    <source>
        <dbReference type="SAM" id="Phobius"/>
    </source>
</evidence>
<dbReference type="PANTHER" id="PTHR47582">
    <property type="entry name" value="P450, PUTATIVE (EUROFUNG)-RELATED"/>
    <property type="match status" value="1"/>
</dbReference>
<evidence type="ECO:0000256" key="4">
    <source>
        <dbReference type="ARBA" id="ARBA00023004"/>
    </source>
</evidence>
<keyword evidence="9" id="KW-1185">Reference proteome</keyword>
<feature type="binding site" description="axial binding residue" evidence="6">
    <location>
        <position position="427"/>
    </location>
    <ligand>
        <name>heme</name>
        <dbReference type="ChEBI" id="CHEBI:30413"/>
    </ligand>
    <ligandPart>
        <name>Fe</name>
        <dbReference type="ChEBI" id="CHEBI:18248"/>
    </ligandPart>
</feature>
<name>A0AAN6VZ69_9PEZI</name>
<dbReference type="SUPFAM" id="SSF48264">
    <property type="entry name" value="Cytochrome P450"/>
    <property type="match status" value="1"/>
</dbReference>
<evidence type="ECO:0000256" key="2">
    <source>
        <dbReference type="ARBA" id="ARBA00010617"/>
    </source>
</evidence>
<dbReference type="Gene3D" id="1.10.630.10">
    <property type="entry name" value="Cytochrome P450"/>
    <property type="match status" value="1"/>
</dbReference>
<dbReference type="InterPro" id="IPR053007">
    <property type="entry name" value="CYP450_monoxygenase_sec-met"/>
</dbReference>
<dbReference type="GO" id="GO:0020037">
    <property type="term" value="F:heme binding"/>
    <property type="evidence" value="ECO:0007669"/>
    <property type="project" value="InterPro"/>
</dbReference>
<feature type="transmembrane region" description="Helical" evidence="7">
    <location>
        <begin position="7"/>
        <end position="28"/>
    </location>
</feature>
<evidence type="ECO:0000256" key="3">
    <source>
        <dbReference type="ARBA" id="ARBA00022723"/>
    </source>
</evidence>
<keyword evidence="5" id="KW-0560">Oxidoreductase</keyword>
<keyword evidence="5" id="KW-0503">Monooxygenase</keyword>
<protein>
    <submittedName>
        <fullName evidence="8">Cytochrome P450</fullName>
    </submittedName>
</protein>
<evidence type="ECO:0000313" key="8">
    <source>
        <dbReference type="EMBL" id="KAK4172380.1"/>
    </source>
</evidence>
<dbReference type="CDD" id="cd11040">
    <property type="entry name" value="CYP7_CYP8-like"/>
    <property type="match status" value="1"/>
</dbReference>
<evidence type="ECO:0000256" key="5">
    <source>
        <dbReference type="ARBA" id="ARBA00023033"/>
    </source>
</evidence>
<sequence>MANLAKSILYGIFGVISLAYLAEYLLAWNDDPKEPTRLRSKIPLIGHLIGIITSGPSYHSVIRSDETTEIYTLGILNFKLYTSVSTRLLPLIQRQSRALSFRPMIQTVARKWGDANDETDKLFGETNLTTDFSHAMKTSLAPGTQLDEMNLRMAQRALIDLDLLLGNGKDKKIKLLDWARHAITQASSCGVYGNQHPFLDPEVYKAFWTWHAHLSAHISGIDFDLRRLGYRARQVVFDAHAKYCSSLPPDTSSLFLSRWSTLLSAGLTVPEATKQQATLPIGMLSNTVPTFFWTIYEIYSRPSLLTQIREEILANAVTTLPPNGSCFELDVSALKTECPLLLSTFQETQRTRHIHAAIRKVMTDTLLDDKYLLKRGNYLQMPGHAIHSSTKIWGPTAKEFNPHRFTDPKLKRSGADFLAWGAPPHLCPARQFAAVEILILIGLLVVRADISPVATQWEQHPELDFNDPVTVLNPKRDVDVEITVRNGWEGIGKWKVKMGGSKTRVGLASG</sequence>
<dbReference type="InterPro" id="IPR001128">
    <property type="entry name" value="Cyt_P450"/>
</dbReference>